<reference evidence="3" key="2">
    <citation type="submission" date="2014-06" db="EMBL/GenBank/DDBJ databases">
        <authorList>
            <person name="Genoscope - CEA"/>
        </authorList>
    </citation>
    <scope>NUCLEOTIDE SEQUENCE</scope>
</reference>
<keyword evidence="1" id="KW-0812">Transmembrane</keyword>
<proteinExistence type="predicted"/>
<dbReference type="Gramene" id="CDY45896">
    <property type="protein sequence ID" value="CDY45896"/>
    <property type="gene ID" value="GSBRNA2T00082881001"/>
</dbReference>
<reference evidence="3 4" key="1">
    <citation type="journal article" date="2014" name="Science">
        <title>Plant genetics. Early allopolyploid evolution in the post-Neolithic Brassica napus oilseed genome.</title>
        <authorList>
            <person name="Chalhoub B."/>
            <person name="Denoeud F."/>
            <person name="Liu S."/>
            <person name="Parkin I.A."/>
            <person name="Tang H."/>
            <person name="Wang X."/>
            <person name="Chiquet J."/>
            <person name="Belcram H."/>
            <person name="Tong C."/>
            <person name="Samans B."/>
            <person name="Correa M."/>
            <person name="Da Silva C."/>
            <person name="Just J."/>
            <person name="Falentin C."/>
            <person name="Koh C.S."/>
            <person name="Le Clainche I."/>
            <person name="Bernard M."/>
            <person name="Bento P."/>
            <person name="Noel B."/>
            <person name="Labadie K."/>
            <person name="Alberti A."/>
            <person name="Charles M."/>
            <person name="Arnaud D."/>
            <person name="Guo H."/>
            <person name="Daviaud C."/>
            <person name="Alamery S."/>
            <person name="Jabbari K."/>
            <person name="Zhao M."/>
            <person name="Edger P.P."/>
            <person name="Chelaifa H."/>
            <person name="Tack D."/>
            <person name="Lassalle G."/>
            <person name="Mestiri I."/>
            <person name="Schnel N."/>
            <person name="Le Paslier M.C."/>
            <person name="Fan G."/>
            <person name="Renault V."/>
            <person name="Bayer P.E."/>
            <person name="Golicz A.A."/>
            <person name="Manoli S."/>
            <person name="Lee T.H."/>
            <person name="Thi V.H."/>
            <person name="Chalabi S."/>
            <person name="Hu Q."/>
            <person name="Fan C."/>
            <person name="Tollenaere R."/>
            <person name="Lu Y."/>
            <person name="Battail C."/>
            <person name="Shen J."/>
            <person name="Sidebottom C.H."/>
            <person name="Wang X."/>
            <person name="Canaguier A."/>
            <person name="Chauveau A."/>
            <person name="Berard A."/>
            <person name="Deniot G."/>
            <person name="Guan M."/>
            <person name="Liu Z."/>
            <person name="Sun F."/>
            <person name="Lim Y.P."/>
            <person name="Lyons E."/>
            <person name="Town C.D."/>
            <person name="Bancroft I."/>
            <person name="Wang X."/>
            <person name="Meng J."/>
            <person name="Ma J."/>
            <person name="Pires J.C."/>
            <person name="King G.J."/>
            <person name="Brunel D."/>
            <person name="Delourme R."/>
            <person name="Renard M."/>
            <person name="Aury J.M."/>
            <person name="Adams K.L."/>
            <person name="Batley J."/>
            <person name="Snowdon R.J."/>
            <person name="Tost J."/>
            <person name="Edwards D."/>
            <person name="Zhou Y."/>
            <person name="Hua W."/>
            <person name="Sharpe A.G."/>
            <person name="Paterson A.H."/>
            <person name="Guan C."/>
            <person name="Wincker P."/>
        </authorList>
    </citation>
    <scope>NUCLEOTIDE SEQUENCE [LARGE SCALE GENOMIC DNA]</scope>
    <source>
        <strain evidence="4">cv. Darmor-bzh</strain>
    </source>
</reference>
<evidence type="ECO:0000313" key="3">
    <source>
        <dbReference type="EMBL" id="CDY45896.1"/>
    </source>
</evidence>
<dbReference type="AlphaFoldDB" id="A0A078I7P0"/>
<feature type="transmembrane region" description="Helical" evidence="1">
    <location>
        <begin position="130"/>
        <end position="150"/>
    </location>
</feature>
<evidence type="ECO:0000313" key="2">
    <source>
        <dbReference type="EMBL" id="CAF2143956.1"/>
    </source>
</evidence>
<keyword evidence="1" id="KW-0472">Membrane</keyword>
<reference evidence="2" key="3">
    <citation type="submission" date="2021-01" db="EMBL/GenBank/DDBJ databases">
        <authorList>
            <consortium name="Genoscope - CEA"/>
            <person name="William W."/>
        </authorList>
    </citation>
    <scope>NUCLEOTIDE SEQUENCE</scope>
</reference>
<dbReference type="STRING" id="3708.A0A078I7P0"/>
<organism evidence="3 4">
    <name type="scientific">Brassica napus</name>
    <name type="common">Rape</name>
    <dbReference type="NCBI Taxonomy" id="3708"/>
    <lineage>
        <taxon>Eukaryota</taxon>
        <taxon>Viridiplantae</taxon>
        <taxon>Streptophyta</taxon>
        <taxon>Embryophyta</taxon>
        <taxon>Tracheophyta</taxon>
        <taxon>Spermatophyta</taxon>
        <taxon>Magnoliopsida</taxon>
        <taxon>eudicotyledons</taxon>
        <taxon>Gunneridae</taxon>
        <taxon>Pentapetalae</taxon>
        <taxon>rosids</taxon>
        <taxon>malvids</taxon>
        <taxon>Brassicales</taxon>
        <taxon>Brassicaceae</taxon>
        <taxon>Brassiceae</taxon>
        <taxon>Brassica</taxon>
    </lineage>
</organism>
<evidence type="ECO:0000256" key="1">
    <source>
        <dbReference type="SAM" id="Phobius"/>
    </source>
</evidence>
<keyword evidence="1" id="KW-1133">Transmembrane helix</keyword>
<dbReference type="PaxDb" id="3708-A0A078I7P0"/>
<sequence length="151" mass="18096">MLLVRFFFNSEERFDMFFFLRILQIRQGMYTSVFGAREPETGRILAFKKARFDNFEADSKRFMQDVDACVRKLKVEALARARKEFVHTSNGFVLCRKSNKVEKDHEKSYIWWLVVKRVLPVTIKLRSKKINIIVAICFQIIVVPRNYLFFR</sequence>
<dbReference type="EMBL" id="HG994356">
    <property type="protein sequence ID" value="CAF2143956.1"/>
    <property type="molecule type" value="Genomic_DNA"/>
</dbReference>
<dbReference type="Proteomes" id="UP001295469">
    <property type="component" value="Chromosome A02"/>
</dbReference>
<dbReference type="EMBL" id="LK032641">
    <property type="protein sequence ID" value="CDY45896.1"/>
    <property type="molecule type" value="Genomic_DNA"/>
</dbReference>
<protein>
    <submittedName>
        <fullName evidence="2">(rape) hypothetical protein</fullName>
    </submittedName>
    <submittedName>
        <fullName evidence="3">BnaAnng07770D protein</fullName>
    </submittedName>
</protein>
<dbReference type="Gene3D" id="3.30.200.20">
    <property type="entry name" value="Phosphorylase Kinase, domain 1"/>
    <property type="match status" value="1"/>
</dbReference>
<accession>A0A078I7P0</accession>
<keyword evidence="4" id="KW-1185">Reference proteome</keyword>
<evidence type="ECO:0000313" key="4">
    <source>
        <dbReference type="Proteomes" id="UP000028999"/>
    </source>
</evidence>
<name>A0A078I7P0_BRANA</name>
<dbReference type="Proteomes" id="UP000028999">
    <property type="component" value="Unassembled WGS sequence"/>
</dbReference>
<gene>
    <name evidence="3" type="primary">BnaAnng07770D</name>
    <name evidence="2" type="ORF">DARMORV10_A02P36950.1</name>
    <name evidence="3" type="ORF">GSBRNA2T00082881001</name>
</gene>